<reference evidence="2 3" key="1">
    <citation type="submission" date="2020-05" db="EMBL/GenBank/DDBJ databases">
        <title>Whole genome shotgun sequence of Streptomyces microflavus NBRC 13062.</title>
        <authorList>
            <person name="Komaki H."/>
            <person name="Tamura T."/>
        </authorList>
    </citation>
    <scope>NUCLEOTIDE SEQUENCE [LARGE SCALE GENOMIC DNA]</scope>
    <source>
        <strain evidence="2 3">NBRC 13062</strain>
    </source>
</reference>
<feature type="region of interest" description="Disordered" evidence="1">
    <location>
        <begin position="1"/>
        <end position="138"/>
    </location>
</feature>
<organism evidence="2 3">
    <name type="scientific">Streptomyces microflavus</name>
    <name type="common">Streptomyces lipmanii</name>
    <dbReference type="NCBI Taxonomy" id="1919"/>
    <lineage>
        <taxon>Bacteria</taxon>
        <taxon>Bacillati</taxon>
        <taxon>Actinomycetota</taxon>
        <taxon>Actinomycetes</taxon>
        <taxon>Kitasatosporales</taxon>
        <taxon>Streptomycetaceae</taxon>
        <taxon>Streptomyces</taxon>
    </lineage>
</organism>
<evidence type="ECO:0000313" key="2">
    <source>
        <dbReference type="EMBL" id="GFN10045.1"/>
    </source>
</evidence>
<comment type="caution">
    <text evidence="2">The sequence shown here is derived from an EMBL/GenBank/DDBJ whole genome shotgun (WGS) entry which is preliminary data.</text>
</comment>
<protein>
    <submittedName>
        <fullName evidence="2">Uncharacterized protein</fullName>
    </submittedName>
</protein>
<evidence type="ECO:0000256" key="1">
    <source>
        <dbReference type="SAM" id="MobiDB-lite"/>
    </source>
</evidence>
<dbReference type="AlphaFoldDB" id="A0A7J0D7K3"/>
<proteinExistence type="predicted"/>
<accession>A0A7J0D7K3</accession>
<sequence length="138" mass="15025">MWPPNWRNEDHDFTTANRSGVRGVKSATGAPGHPARTEPRRPILLLLPRRRTASPGSGRQIPPYDPLSRRDVSPDLPEGGLQGPAVCGQYDTEDVHDAQRIVGGRRPPTLGLTRLHEADDGIPEGTDQPSVRTEESPG</sequence>
<dbReference type="EMBL" id="BLWD01000004">
    <property type="protein sequence ID" value="GFN10045.1"/>
    <property type="molecule type" value="Genomic_DNA"/>
</dbReference>
<gene>
    <name evidence="2" type="ORF">Smic_86010</name>
</gene>
<dbReference type="Proteomes" id="UP000498740">
    <property type="component" value="Unassembled WGS sequence"/>
</dbReference>
<evidence type="ECO:0000313" key="3">
    <source>
        <dbReference type="Proteomes" id="UP000498740"/>
    </source>
</evidence>
<name>A0A7J0D7K3_STRMI</name>